<protein>
    <submittedName>
        <fullName evidence="2">Uncharacterized protein</fullName>
    </submittedName>
</protein>
<proteinExistence type="predicted"/>
<reference evidence="2" key="1">
    <citation type="submission" date="2023-03" db="EMBL/GenBank/DDBJ databases">
        <title>Massive genome expansion in bonnet fungi (Mycena s.s.) driven by repeated elements and novel gene families across ecological guilds.</title>
        <authorList>
            <consortium name="Lawrence Berkeley National Laboratory"/>
            <person name="Harder C.B."/>
            <person name="Miyauchi S."/>
            <person name="Viragh M."/>
            <person name="Kuo A."/>
            <person name="Thoen E."/>
            <person name="Andreopoulos B."/>
            <person name="Lu D."/>
            <person name="Skrede I."/>
            <person name="Drula E."/>
            <person name="Henrissat B."/>
            <person name="Morin E."/>
            <person name="Kohler A."/>
            <person name="Barry K."/>
            <person name="LaButti K."/>
            <person name="Morin E."/>
            <person name="Salamov A."/>
            <person name="Lipzen A."/>
            <person name="Mereny Z."/>
            <person name="Hegedus B."/>
            <person name="Baldrian P."/>
            <person name="Stursova M."/>
            <person name="Weitz H."/>
            <person name="Taylor A."/>
            <person name="Grigoriev I.V."/>
            <person name="Nagy L.G."/>
            <person name="Martin F."/>
            <person name="Kauserud H."/>
        </authorList>
    </citation>
    <scope>NUCLEOTIDE SEQUENCE</scope>
    <source>
        <strain evidence="2">9144</strain>
    </source>
</reference>
<dbReference type="AlphaFoldDB" id="A0AAD6VFN0"/>
<feature type="compositionally biased region" description="Polar residues" evidence="1">
    <location>
        <begin position="103"/>
        <end position="115"/>
    </location>
</feature>
<comment type="caution">
    <text evidence="2">The sequence shown here is derived from an EMBL/GenBank/DDBJ whole genome shotgun (WGS) entry which is preliminary data.</text>
</comment>
<dbReference type="Proteomes" id="UP001219525">
    <property type="component" value="Unassembled WGS sequence"/>
</dbReference>
<accession>A0AAD6VFN0</accession>
<feature type="region of interest" description="Disordered" evidence="1">
    <location>
        <begin position="94"/>
        <end position="121"/>
    </location>
</feature>
<name>A0AAD6VFN0_9AGAR</name>
<sequence>MSRLATTTMPSVPQVPTTPPWLGVRVIVAARHRNVGRYKDEPGVHLRSNDTVNDTVDRCQPRAAAPHATRWHMLQTSHAATPHAATLQRRTRHTRHSAACHTSRATNSPTSTSIDNDAVPPTVSLCPESPRTTHANTPPFFLCSATHQLAAPMRKAHTGFRLALGARVVPHAATPHPAHPHTHHTPQRRIPHVTRCSDEFADVNEHRRSPTSTSINNDAVPPPATPHVACCRWDRTPTCSMHLRETPRPPADVSRRYSFLDSLLRDGFPTGTVKKGACANGRWWRVFKVFFRADPAPLWLAIVRAESLPSRTPPLPVPSDHRTPMLRCSATDSSTGRLKRPASRHVAPTAKTFMAPASATRAGVQLGGQPQLIRATQVPVFFDLLHADPARECVWRTDTEAARLESGLCRLG</sequence>
<evidence type="ECO:0000313" key="2">
    <source>
        <dbReference type="EMBL" id="KAJ7211375.1"/>
    </source>
</evidence>
<organism evidence="2 3">
    <name type="scientific">Mycena pura</name>
    <dbReference type="NCBI Taxonomy" id="153505"/>
    <lineage>
        <taxon>Eukaryota</taxon>
        <taxon>Fungi</taxon>
        <taxon>Dikarya</taxon>
        <taxon>Basidiomycota</taxon>
        <taxon>Agaricomycotina</taxon>
        <taxon>Agaricomycetes</taxon>
        <taxon>Agaricomycetidae</taxon>
        <taxon>Agaricales</taxon>
        <taxon>Marasmiineae</taxon>
        <taxon>Mycenaceae</taxon>
        <taxon>Mycena</taxon>
    </lineage>
</organism>
<gene>
    <name evidence="2" type="ORF">GGX14DRAFT_565247</name>
</gene>
<evidence type="ECO:0000313" key="3">
    <source>
        <dbReference type="Proteomes" id="UP001219525"/>
    </source>
</evidence>
<dbReference type="EMBL" id="JARJCW010000026">
    <property type="protein sequence ID" value="KAJ7211375.1"/>
    <property type="molecule type" value="Genomic_DNA"/>
</dbReference>
<keyword evidence="3" id="KW-1185">Reference proteome</keyword>
<evidence type="ECO:0000256" key="1">
    <source>
        <dbReference type="SAM" id="MobiDB-lite"/>
    </source>
</evidence>